<sequence length="116" mass="12784">MAAAFRHEGSHNTPISQPFVVTIEVLTGLRRFTHAASNTMTDEKELQQLLDKQRQKVEDGPFTLSRHALAHDLVCGCMVVPYFDNPSKSVPKCTTPSAMHARVLRAIGLDPNGAEE</sequence>
<name>A0A2V3IU40_9FLOR</name>
<evidence type="ECO:0000313" key="2">
    <source>
        <dbReference type="Proteomes" id="UP000247409"/>
    </source>
</evidence>
<reference evidence="1 2" key="1">
    <citation type="journal article" date="2018" name="Mol. Biol. Evol.">
        <title>Analysis of the draft genome of the red seaweed Gracilariopsis chorda provides insights into genome size evolution in Rhodophyta.</title>
        <authorList>
            <person name="Lee J."/>
            <person name="Yang E.C."/>
            <person name="Graf L."/>
            <person name="Yang J.H."/>
            <person name="Qiu H."/>
            <person name="Zel Zion U."/>
            <person name="Chan C.X."/>
            <person name="Stephens T.G."/>
            <person name="Weber A.P.M."/>
            <person name="Boo G.H."/>
            <person name="Boo S.M."/>
            <person name="Kim K.M."/>
            <person name="Shin Y."/>
            <person name="Jung M."/>
            <person name="Lee S.J."/>
            <person name="Yim H.S."/>
            <person name="Lee J.H."/>
            <person name="Bhattacharya D."/>
            <person name="Yoon H.S."/>
        </authorList>
    </citation>
    <scope>NUCLEOTIDE SEQUENCE [LARGE SCALE GENOMIC DNA]</scope>
    <source>
        <strain evidence="1 2">SKKU-2015</strain>
        <tissue evidence="1">Whole body</tissue>
    </source>
</reference>
<organism evidence="1 2">
    <name type="scientific">Gracilariopsis chorda</name>
    <dbReference type="NCBI Taxonomy" id="448386"/>
    <lineage>
        <taxon>Eukaryota</taxon>
        <taxon>Rhodophyta</taxon>
        <taxon>Florideophyceae</taxon>
        <taxon>Rhodymeniophycidae</taxon>
        <taxon>Gracilariales</taxon>
        <taxon>Gracilariaceae</taxon>
        <taxon>Gracilariopsis</taxon>
    </lineage>
</organism>
<gene>
    <name evidence="1" type="ORF">BWQ96_04628</name>
</gene>
<keyword evidence="2" id="KW-1185">Reference proteome</keyword>
<proteinExistence type="predicted"/>
<accession>A0A2V3IU40</accession>
<dbReference type="Proteomes" id="UP000247409">
    <property type="component" value="Unassembled WGS sequence"/>
</dbReference>
<comment type="caution">
    <text evidence="1">The sequence shown here is derived from an EMBL/GenBank/DDBJ whole genome shotgun (WGS) entry which is preliminary data.</text>
</comment>
<dbReference type="AlphaFoldDB" id="A0A2V3IU40"/>
<evidence type="ECO:0000313" key="1">
    <source>
        <dbReference type="EMBL" id="PXF45623.1"/>
    </source>
</evidence>
<protein>
    <submittedName>
        <fullName evidence="1">Uncharacterized protein</fullName>
    </submittedName>
</protein>
<dbReference type="EMBL" id="NBIV01000056">
    <property type="protein sequence ID" value="PXF45623.1"/>
    <property type="molecule type" value="Genomic_DNA"/>
</dbReference>